<name>A0A1K2HTT6_9HYPH</name>
<dbReference type="NCBIfam" id="TIGR03506">
    <property type="entry name" value="FlgEFG_subfam"/>
    <property type="match status" value="2"/>
</dbReference>
<dbReference type="GO" id="GO:0005829">
    <property type="term" value="C:cytosol"/>
    <property type="evidence" value="ECO:0007669"/>
    <property type="project" value="TreeGrafter"/>
</dbReference>
<dbReference type="PANTHER" id="PTHR30435:SF1">
    <property type="entry name" value="FLAGELLAR HOOK PROTEIN FLGE"/>
    <property type="match status" value="1"/>
</dbReference>
<dbReference type="InterPro" id="IPR037925">
    <property type="entry name" value="FlgE/F/G-like"/>
</dbReference>
<dbReference type="InterPro" id="IPR010930">
    <property type="entry name" value="Flg_bb/hook_C_dom"/>
</dbReference>
<proteinExistence type="inferred from homology"/>
<organism evidence="8 9">
    <name type="scientific">Devosia enhydra</name>
    <dbReference type="NCBI Taxonomy" id="665118"/>
    <lineage>
        <taxon>Bacteria</taxon>
        <taxon>Pseudomonadati</taxon>
        <taxon>Pseudomonadota</taxon>
        <taxon>Alphaproteobacteria</taxon>
        <taxon>Hyphomicrobiales</taxon>
        <taxon>Devosiaceae</taxon>
        <taxon>Devosia</taxon>
    </lineage>
</organism>
<evidence type="ECO:0000256" key="2">
    <source>
        <dbReference type="ARBA" id="ARBA00009677"/>
    </source>
</evidence>
<evidence type="ECO:0000256" key="1">
    <source>
        <dbReference type="ARBA" id="ARBA00004117"/>
    </source>
</evidence>
<sequence>MGIYSAMTTAVTGLKAQSFALENISGNIANSQTTGFKRIDTDFIDLIADAPRTQQAAGSVLAQSRATNALQGDIKAVSTDTYMAINGNGFFIVEPRISQSDGNPVFAGQNLYTRRGDFDIDKNGYLVNGSGYYLKGLAIDPATQNISGSVPQVLQLSNAFLPAAPSTRINYQLNLPQQPNTDAYKIAQGVAGSELLKASDFMTVAPDVAAGTTGSAVLTGTADAASVMPAGQSMSLTVGSSTLTFDFYDGALGAYSGSNIGIDVEAGLVDIDAALAAIQAQLRASGVAGTADATVARNGTGAVAISLGTNTSQSFAVASAPAGLGLASTSNAPVLNSQAARVATVSAANSVDFIAQSVAGGAITVYAQNGAPADVQMRWAKISSEAEGGVDRWNLFYMTNSEATGSQPMWQNVGIDYTFGADGALNPPVTATPLTGLTVNGVSIGNITLQHGPNGITQFNDPNGTAQVTTLSQNGYAAGEYVSVAINDSGRVVVTYSNGQQLEVAQVVIAEFNAANQLKRMDGGVFAATSDSGEPIFNLEGGILGASLESSNTDISEEFTKLIVTQQAYAAGTRIVSTADEMMQEALNMVR</sequence>
<evidence type="ECO:0000259" key="5">
    <source>
        <dbReference type="Pfam" id="PF00460"/>
    </source>
</evidence>
<dbReference type="InterPro" id="IPR053967">
    <property type="entry name" value="LlgE_F_G-like_D1"/>
</dbReference>
<evidence type="ECO:0000313" key="9">
    <source>
        <dbReference type="Proteomes" id="UP000183447"/>
    </source>
</evidence>
<dbReference type="InterPro" id="IPR001444">
    <property type="entry name" value="Flag_bb_rod_N"/>
</dbReference>
<keyword evidence="9" id="KW-1185">Reference proteome</keyword>
<reference evidence="8 9" key="1">
    <citation type="submission" date="2016-11" db="EMBL/GenBank/DDBJ databases">
        <authorList>
            <person name="Jaros S."/>
            <person name="Januszkiewicz K."/>
            <person name="Wedrychowicz H."/>
        </authorList>
    </citation>
    <scope>NUCLEOTIDE SEQUENCE [LARGE SCALE GENOMIC DNA]</scope>
    <source>
        <strain evidence="8 9">ATCC 23634</strain>
    </source>
</reference>
<dbReference type="GO" id="GO:0009424">
    <property type="term" value="C:bacterial-type flagellum hook"/>
    <property type="evidence" value="ECO:0007669"/>
    <property type="project" value="TreeGrafter"/>
</dbReference>
<dbReference type="GO" id="GO:0071978">
    <property type="term" value="P:bacterial-type flagellum-dependent swarming motility"/>
    <property type="evidence" value="ECO:0007669"/>
    <property type="project" value="TreeGrafter"/>
</dbReference>
<comment type="subcellular location">
    <subcellularLocation>
        <location evidence="1 4">Bacterial flagellum basal body</location>
    </subcellularLocation>
</comment>
<evidence type="ECO:0000313" key="8">
    <source>
        <dbReference type="EMBL" id="SFZ81476.1"/>
    </source>
</evidence>
<evidence type="ECO:0000259" key="6">
    <source>
        <dbReference type="Pfam" id="PF06429"/>
    </source>
</evidence>
<dbReference type="STRING" id="665118.SAMN02983003_0521"/>
<dbReference type="PANTHER" id="PTHR30435">
    <property type="entry name" value="FLAGELLAR PROTEIN"/>
    <property type="match status" value="1"/>
</dbReference>
<dbReference type="EMBL" id="FPKU01000001">
    <property type="protein sequence ID" value="SFZ81476.1"/>
    <property type="molecule type" value="Genomic_DNA"/>
</dbReference>
<dbReference type="AlphaFoldDB" id="A0A1K2HTT6"/>
<feature type="domain" description="Flagellar basal-body/hook protein C-terminal" evidence="6">
    <location>
        <begin position="547"/>
        <end position="589"/>
    </location>
</feature>
<dbReference type="RefSeq" id="WP_072341420.1">
    <property type="nucleotide sequence ID" value="NZ_FPKU01000001.1"/>
</dbReference>
<evidence type="ECO:0000256" key="3">
    <source>
        <dbReference type="ARBA" id="ARBA00023143"/>
    </source>
</evidence>
<keyword evidence="8" id="KW-0966">Cell projection</keyword>
<protein>
    <recommendedName>
        <fullName evidence="4">Flagellar hook protein FlgE</fullName>
    </recommendedName>
</protein>
<dbReference type="SUPFAM" id="SSF117143">
    <property type="entry name" value="Flagellar hook protein flgE"/>
    <property type="match status" value="1"/>
</dbReference>
<feature type="domain" description="Flagellar hook protein FlgE/F/G-like D1" evidence="7">
    <location>
        <begin position="84"/>
        <end position="145"/>
    </location>
</feature>
<gene>
    <name evidence="8" type="ORF">SAMN02983003_0521</name>
</gene>
<dbReference type="Proteomes" id="UP000183447">
    <property type="component" value="Unassembled WGS sequence"/>
</dbReference>
<evidence type="ECO:0000259" key="7">
    <source>
        <dbReference type="Pfam" id="PF22692"/>
    </source>
</evidence>
<feature type="domain" description="Flagellar basal body rod protein N-terminal" evidence="5">
    <location>
        <begin position="7"/>
        <end position="37"/>
    </location>
</feature>
<dbReference type="Pfam" id="PF00460">
    <property type="entry name" value="Flg_bb_rod"/>
    <property type="match status" value="1"/>
</dbReference>
<dbReference type="OrthoDB" id="8372879at2"/>
<keyword evidence="3 4" id="KW-0975">Bacterial flagellum</keyword>
<keyword evidence="8" id="KW-0969">Cilium</keyword>
<keyword evidence="8" id="KW-0282">Flagellum</keyword>
<evidence type="ECO:0000256" key="4">
    <source>
        <dbReference type="RuleBase" id="RU362116"/>
    </source>
</evidence>
<dbReference type="GO" id="GO:0009425">
    <property type="term" value="C:bacterial-type flagellum basal body"/>
    <property type="evidence" value="ECO:0007669"/>
    <property type="project" value="UniProtKB-SubCell"/>
</dbReference>
<comment type="similarity">
    <text evidence="2 4">Belongs to the flagella basal body rod proteins family.</text>
</comment>
<dbReference type="Pfam" id="PF06429">
    <property type="entry name" value="Flg_bbr_C"/>
    <property type="match status" value="1"/>
</dbReference>
<dbReference type="Pfam" id="PF22692">
    <property type="entry name" value="LlgE_F_G_D1"/>
    <property type="match status" value="1"/>
</dbReference>
<comment type="function">
    <text evidence="4">A flexible structure which links the flagellar filament to the drive apparatus in the basal body.</text>
</comment>
<dbReference type="InterPro" id="IPR020013">
    <property type="entry name" value="Flagellar_FlgE/F/G"/>
</dbReference>
<accession>A0A1K2HTT6</accession>